<keyword evidence="7" id="KW-1185">Reference proteome</keyword>
<keyword evidence="3" id="KW-0443">Lipid metabolism</keyword>
<evidence type="ECO:0000256" key="4">
    <source>
        <dbReference type="PROSITE-ProRule" id="PRU01161"/>
    </source>
</evidence>
<dbReference type="PANTHER" id="PTHR14226:SF57">
    <property type="entry name" value="BLR7027 PROTEIN"/>
    <property type="match status" value="1"/>
</dbReference>
<protein>
    <submittedName>
        <fullName evidence="6">UPF0028 protein YchK</fullName>
    </submittedName>
</protein>
<sequence>MSRFKVAFVSSGGAARGLTHLGVLKACEELGIHPEIYVGAGAGALVSATYGQDIPLDVMLDAYRLPWRRRHKGPRLYASTFLGSPGLKDLFDPSYLLSGMFSIDKLERYVRRTLPINDFRQIPQAVYVTAVDVDTAERVVFGPGFEETVPVSQAVAASCCIPGLFRPYRIGNRYFLSGEVIRTLSADLAVAAGARVVIISNIYRPEERSESERSLARSGPLGVLRQSLNILLAEKERRGVELLSKIYPNVTFLDVAPAVGAYGYMNRFAARPLVMRGYRTALRVLAMAKEKGVFDGPLTPRKALN</sequence>
<dbReference type="STRING" id="1192034.CAP_0050"/>
<dbReference type="PANTHER" id="PTHR14226">
    <property type="entry name" value="NEUROPATHY TARGET ESTERASE/SWISS CHEESE D.MELANOGASTER"/>
    <property type="match status" value="1"/>
</dbReference>
<comment type="caution">
    <text evidence="4">Lacks conserved residue(s) required for the propagation of feature annotation.</text>
</comment>
<keyword evidence="2" id="KW-0442">Lipid degradation</keyword>
<dbReference type="SUPFAM" id="SSF52151">
    <property type="entry name" value="FabD/lysophospholipase-like"/>
    <property type="match status" value="1"/>
</dbReference>
<dbReference type="Pfam" id="PF01734">
    <property type="entry name" value="Patatin"/>
    <property type="match status" value="1"/>
</dbReference>
<dbReference type="eggNOG" id="COG1752">
    <property type="taxonomic scope" value="Bacteria"/>
</dbReference>
<evidence type="ECO:0000256" key="3">
    <source>
        <dbReference type="ARBA" id="ARBA00023098"/>
    </source>
</evidence>
<dbReference type="InterPro" id="IPR016035">
    <property type="entry name" value="Acyl_Trfase/lysoPLipase"/>
</dbReference>
<evidence type="ECO:0000256" key="1">
    <source>
        <dbReference type="ARBA" id="ARBA00022801"/>
    </source>
</evidence>
<dbReference type="InterPro" id="IPR050301">
    <property type="entry name" value="NTE"/>
</dbReference>
<accession>A0A017TJY8</accession>
<evidence type="ECO:0000313" key="6">
    <source>
        <dbReference type="EMBL" id="EYF08966.1"/>
    </source>
</evidence>
<dbReference type="OrthoDB" id="5290098at2"/>
<dbReference type="AlphaFoldDB" id="A0A017TJY8"/>
<evidence type="ECO:0000313" key="7">
    <source>
        <dbReference type="Proteomes" id="UP000019678"/>
    </source>
</evidence>
<comment type="caution">
    <text evidence="6">The sequence shown here is derived from an EMBL/GenBank/DDBJ whole genome shotgun (WGS) entry which is preliminary data.</text>
</comment>
<dbReference type="InterPro" id="IPR002641">
    <property type="entry name" value="PNPLA_dom"/>
</dbReference>
<evidence type="ECO:0000259" key="5">
    <source>
        <dbReference type="PROSITE" id="PS51635"/>
    </source>
</evidence>
<dbReference type="Gene3D" id="3.40.1090.10">
    <property type="entry name" value="Cytosolic phospholipase A2 catalytic domain"/>
    <property type="match status" value="2"/>
</dbReference>
<gene>
    <name evidence="6" type="ORF">CAP_0050</name>
</gene>
<dbReference type="PROSITE" id="PS51635">
    <property type="entry name" value="PNPLA"/>
    <property type="match status" value="1"/>
</dbReference>
<keyword evidence="1" id="KW-0378">Hydrolase</keyword>
<dbReference type="GO" id="GO:0016042">
    <property type="term" value="P:lipid catabolic process"/>
    <property type="evidence" value="ECO:0007669"/>
    <property type="project" value="UniProtKB-KW"/>
</dbReference>
<dbReference type="RefSeq" id="WP_044234634.1">
    <property type="nucleotide sequence ID" value="NZ_ASRX01000001.1"/>
</dbReference>
<proteinExistence type="predicted"/>
<dbReference type="GO" id="GO:0016787">
    <property type="term" value="F:hydrolase activity"/>
    <property type="evidence" value="ECO:0007669"/>
    <property type="project" value="UniProtKB-KW"/>
</dbReference>
<dbReference type="Proteomes" id="UP000019678">
    <property type="component" value="Unassembled WGS sequence"/>
</dbReference>
<organism evidence="6 7">
    <name type="scientific">Chondromyces apiculatus DSM 436</name>
    <dbReference type="NCBI Taxonomy" id="1192034"/>
    <lineage>
        <taxon>Bacteria</taxon>
        <taxon>Pseudomonadati</taxon>
        <taxon>Myxococcota</taxon>
        <taxon>Polyangia</taxon>
        <taxon>Polyangiales</taxon>
        <taxon>Polyangiaceae</taxon>
        <taxon>Chondromyces</taxon>
    </lineage>
</organism>
<feature type="domain" description="PNPLA" evidence="5">
    <location>
        <begin position="8"/>
        <end position="190"/>
    </location>
</feature>
<evidence type="ECO:0000256" key="2">
    <source>
        <dbReference type="ARBA" id="ARBA00022963"/>
    </source>
</evidence>
<reference evidence="6 7" key="1">
    <citation type="submission" date="2013-05" db="EMBL/GenBank/DDBJ databases">
        <title>Genome assembly of Chondromyces apiculatus DSM 436.</title>
        <authorList>
            <person name="Sharma G."/>
            <person name="Khatri I."/>
            <person name="Kaur C."/>
            <person name="Mayilraj S."/>
            <person name="Subramanian S."/>
        </authorList>
    </citation>
    <scope>NUCLEOTIDE SEQUENCE [LARGE SCALE GENOMIC DNA]</scope>
    <source>
        <strain evidence="6 7">DSM 436</strain>
    </source>
</reference>
<name>A0A017TJY8_9BACT</name>
<dbReference type="EMBL" id="ASRX01000001">
    <property type="protein sequence ID" value="EYF08966.1"/>
    <property type="molecule type" value="Genomic_DNA"/>
</dbReference>